<dbReference type="InterPro" id="IPR000866">
    <property type="entry name" value="AhpC/TSA"/>
</dbReference>
<accession>A0ABP0XK52</accession>
<keyword evidence="4" id="KW-0049">Antioxidant</keyword>
<keyword evidence="5" id="KW-0560">Oxidoreductase</keyword>
<comment type="catalytic activity">
    <reaction evidence="11">
        <text>a hydroperoxide + [thioredoxin]-dithiol = an alcohol + [thioredoxin]-disulfide + H2O</text>
        <dbReference type="Rhea" id="RHEA:62620"/>
        <dbReference type="Rhea" id="RHEA-COMP:10698"/>
        <dbReference type="Rhea" id="RHEA-COMP:10700"/>
        <dbReference type="ChEBI" id="CHEBI:15377"/>
        <dbReference type="ChEBI" id="CHEBI:29950"/>
        <dbReference type="ChEBI" id="CHEBI:30879"/>
        <dbReference type="ChEBI" id="CHEBI:35924"/>
        <dbReference type="ChEBI" id="CHEBI:50058"/>
        <dbReference type="EC" id="1.11.1.24"/>
    </reaction>
</comment>
<proteinExistence type="inferred from homology"/>
<dbReference type="PROSITE" id="PS51352">
    <property type="entry name" value="THIOREDOXIN_2"/>
    <property type="match status" value="1"/>
</dbReference>
<dbReference type="InterPro" id="IPR013766">
    <property type="entry name" value="Thioredoxin_domain"/>
</dbReference>
<dbReference type="PANTHER" id="PTHR42801:SF4">
    <property type="entry name" value="AHPC_TSA FAMILY PROTEIN"/>
    <property type="match status" value="1"/>
</dbReference>
<keyword evidence="6" id="KW-1015">Disulfide bond</keyword>
<protein>
    <recommendedName>
        <fullName evidence="2">thioredoxin-dependent peroxiredoxin</fullName>
        <ecNumber evidence="2">1.11.1.24</ecNumber>
    </recommendedName>
    <alternativeName>
        <fullName evidence="8">Thioredoxin peroxidase</fullName>
    </alternativeName>
    <alternativeName>
        <fullName evidence="10">Thioredoxin-dependent peroxiredoxin Q</fullName>
    </alternativeName>
</protein>
<dbReference type="InterPro" id="IPR036249">
    <property type="entry name" value="Thioredoxin-like_sf"/>
</dbReference>
<dbReference type="CDD" id="cd03017">
    <property type="entry name" value="PRX_BCP"/>
    <property type="match status" value="1"/>
</dbReference>
<dbReference type="InterPro" id="IPR050924">
    <property type="entry name" value="Peroxiredoxin_BCP/PrxQ"/>
</dbReference>
<evidence type="ECO:0000313" key="13">
    <source>
        <dbReference type="EMBL" id="CAK9278746.1"/>
    </source>
</evidence>
<name>A0ABP0XK52_9BRYO</name>
<dbReference type="EC" id="1.11.1.24" evidence="2"/>
<evidence type="ECO:0000256" key="7">
    <source>
        <dbReference type="ARBA" id="ARBA00023284"/>
    </source>
</evidence>
<reference evidence="13" key="1">
    <citation type="submission" date="2024-02" db="EMBL/GenBank/DDBJ databases">
        <authorList>
            <consortium name="ELIXIR-Norway"/>
            <consortium name="Elixir Norway"/>
        </authorList>
    </citation>
    <scope>NUCLEOTIDE SEQUENCE</scope>
</reference>
<dbReference type="Gene3D" id="3.40.30.10">
    <property type="entry name" value="Glutaredoxin"/>
    <property type="match status" value="1"/>
</dbReference>
<dbReference type="PANTHER" id="PTHR42801">
    <property type="entry name" value="THIOREDOXIN-DEPENDENT PEROXIDE REDUCTASE"/>
    <property type="match status" value="1"/>
</dbReference>
<comment type="subcellular location">
    <subcellularLocation>
        <location evidence="1">Plastid</location>
        <location evidence="1">Chloroplast thylakoid lumen</location>
    </subcellularLocation>
</comment>
<evidence type="ECO:0000256" key="4">
    <source>
        <dbReference type="ARBA" id="ARBA00022862"/>
    </source>
</evidence>
<keyword evidence="3" id="KW-0575">Peroxidase</keyword>
<sequence length="215" mass="23746">MASASLSMVLSSHNLRIPEYLPKILVPNLRICKSKNRRKVFDVFFASYASVAAAASSSSSSSLPLLCCISVGDVVPPVGLKDQDGRLVNLDKFKGKPLVLYFYPADESPSCTKEACAFRDSYEKFKKSGAEVVGVSGDSPESHKAFKKKYRLPFTLLSDEGNKLRKDWGIPTDFFGALAGRQTYVIDKDGKVQLIFNNQFEPDKHIVETLKIIQG</sequence>
<evidence type="ECO:0000313" key="14">
    <source>
        <dbReference type="Proteomes" id="UP001497444"/>
    </source>
</evidence>
<dbReference type="Proteomes" id="UP001497444">
    <property type="component" value="Chromosome 9"/>
</dbReference>
<evidence type="ECO:0000256" key="1">
    <source>
        <dbReference type="ARBA" id="ARBA00004456"/>
    </source>
</evidence>
<feature type="domain" description="Thioredoxin" evidence="12">
    <location>
        <begin position="69"/>
        <end position="215"/>
    </location>
</feature>
<evidence type="ECO:0000256" key="11">
    <source>
        <dbReference type="ARBA" id="ARBA00049091"/>
    </source>
</evidence>
<evidence type="ECO:0000256" key="6">
    <source>
        <dbReference type="ARBA" id="ARBA00023157"/>
    </source>
</evidence>
<comment type="similarity">
    <text evidence="9">Belongs to the peroxiredoxin family. BCP/PrxQ subfamily.</text>
</comment>
<dbReference type="SUPFAM" id="SSF52833">
    <property type="entry name" value="Thioredoxin-like"/>
    <property type="match status" value="1"/>
</dbReference>
<organism evidence="13 14">
    <name type="scientific">Sphagnum jensenii</name>
    <dbReference type="NCBI Taxonomy" id="128206"/>
    <lineage>
        <taxon>Eukaryota</taxon>
        <taxon>Viridiplantae</taxon>
        <taxon>Streptophyta</taxon>
        <taxon>Embryophyta</taxon>
        <taxon>Bryophyta</taxon>
        <taxon>Sphagnophytina</taxon>
        <taxon>Sphagnopsida</taxon>
        <taxon>Sphagnales</taxon>
        <taxon>Sphagnaceae</taxon>
        <taxon>Sphagnum</taxon>
    </lineage>
</organism>
<evidence type="ECO:0000256" key="8">
    <source>
        <dbReference type="ARBA" id="ARBA00032824"/>
    </source>
</evidence>
<evidence type="ECO:0000256" key="10">
    <source>
        <dbReference type="ARBA" id="ARBA00042163"/>
    </source>
</evidence>
<evidence type="ECO:0000256" key="3">
    <source>
        <dbReference type="ARBA" id="ARBA00022559"/>
    </source>
</evidence>
<keyword evidence="7" id="KW-0676">Redox-active center</keyword>
<dbReference type="Pfam" id="PF00578">
    <property type="entry name" value="AhpC-TSA"/>
    <property type="match status" value="1"/>
</dbReference>
<evidence type="ECO:0000256" key="2">
    <source>
        <dbReference type="ARBA" id="ARBA00013017"/>
    </source>
</evidence>
<gene>
    <name evidence="13" type="ORF">CSSPJE1EN1_LOCUS24224</name>
</gene>
<evidence type="ECO:0000256" key="5">
    <source>
        <dbReference type="ARBA" id="ARBA00023002"/>
    </source>
</evidence>
<evidence type="ECO:0000256" key="9">
    <source>
        <dbReference type="ARBA" id="ARBA00038489"/>
    </source>
</evidence>
<evidence type="ECO:0000259" key="12">
    <source>
        <dbReference type="PROSITE" id="PS51352"/>
    </source>
</evidence>
<dbReference type="EMBL" id="OZ020104">
    <property type="protein sequence ID" value="CAK9278746.1"/>
    <property type="molecule type" value="Genomic_DNA"/>
</dbReference>
<keyword evidence="14" id="KW-1185">Reference proteome</keyword>